<dbReference type="Gene3D" id="3.20.20.370">
    <property type="entry name" value="Glycoside hydrolase/deacetylase"/>
    <property type="match status" value="1"/>
</dbReference>
<sequence length="201" mass="22643">MELNLNCDLGEKSNHYNGHNDEELLKIVNTANIACGYHAGNKGIISKTIKIAKLNKVSIGAHPGFKDKKNFGRKRLILSKIEIFNLVIKQLEIISEISKKINYPLTHVKPHGGLNNMACEDFQIANTIGKAIKKFNKDLIYMVLPLTQMHTAAKMLDLKYACEIFADRNYNDKGLLIDRSHPKALIKNSKEAIENISLMIE</sequence>
<dbReference type="SUPFAM" id="SSF88713">
    <property type="entry name" value="Glycoside hydrolase/deacetylase"/>
    <property type="match status" value="1"/>
</dbReference>
<proteinExistence type="predicted"/>
<dbReference type="GO" id="GO:0005975">
    <property type="term" value="P:carbohydrate metabolic process"/>
    <property type="evidence" value="ECO:0007669"/>
    <property type="project" value="InterPro"/>
</dbReference>
<evidence type="ECO:0008006" key="2">
    <source>
        <dbReference type="Google" id="ProtNLM"/>
    </source>
</evidence>
<dbReference type="PANTHER" id="PTHR30292:SF0">
    <property type="entry name" value="5-OXOPROLINASE SUBUNIT A"/>
    <property type="match status" value="1"/>
</dbReference>
<name>A0A381VS89_9ZZZZ</name>
<feature type="non-terminal residue" evidence="1">
    <location>
        <position position="201"/>
    </location>
</feature>
<reference evidence="1" key="1">
    <citation type="submission" date="2018-05" db="EMBL/GenBank/DDBJ databases">
        <authorList>
            <person name="Lanie J.A."/>
            <person name="Ng W.-L."/>
            <person name="Kazmierczak K.M."/>
            <person name="Andrzejewski T.M."/>
            <person name="Davidsen T.M."/>
            <person name="Wayne K.J."/>
            <person name="Tettelin H."/>
            <person name="Glass J.I."/>
            <person name="Rusch D."/>
            <person name="Podicherti R."/>
            <person name="Tsui H.-C.T."/>
            <person name="Winkler M.E."/>
        </authorList>
    </citation>
    <scope>NUCLEOTIDE SEQUENCE</scope>
</reference>
<protein>
    <recommendedName>
        <fullName evidence="2">Lactam utilization protein LamB</fullName>
    </recommendedName>
</protein>
<accession>A0A381VS89</accession>
<dbReference type="AlphaFoldDB" id="A0A381VS89"/>
<dbReference type="Pfam" id="PF03746">
    <property type="entry name" value="LamB_YcsF"/>
    <property type="match status" value="1"/>
</dbReference>
<evidence type="ECO:0000313" key="1">
    <source>
        <dbReference type="EMBL" id="SVA43139.1"/>
    </source>
</evidence>
<gene>
    <name evidence="1" type="ORF">METZ01_LOCUS95993</name>
</gene>
<dbReference type="PANTHER" id="PTHR30292">
    <property type="entry name" value="UNCHARACTERIZED PROTEIN YBGL-RELATED"/>
    <property type="match status" value="1"/>
</dbReference>
<organism evidence="1">
    <name type="scientific">marine metagenome</name>
    <dbReference type="NCBI Taxonomy" id="408172"/>
    <lineage>
        <taxon>unclassified sequences</taxon>
        <taxon>metagenomes</taxon>
        <taxon>ecological metagenomes</taxon>
    </lineage>
</organism>
<dbReference type="EMBL" id="UINC01009628">
    <property type="protein sequence ID" value="SVA43139.1"/>
    <property type="molecule type" value="Genomic_DNA"/>
</dbReference>
<dbReference type="InterPro" id="IPR011330">
    <property type="entry name" value="Glyco_hydro/deAcase_b/a-brl"/>
</dbReference>
<dbReference type="InterPro" id="IPR005501">
    <property type="entry name" value="LamB/YcsF/PxpA-like"/>
</dbReference>